<proteinExistence type="predicted"/>
<name>A0AAN6QIT5_9PEZI</name>
<organism evidence="1 2">
    <name type="scientific">Canariomyces notabilis</name>
    <dbReference type="NCBI Taxonomy" id="2074819"/>
    <lineage>
        <taxon>Eukaryota</taxon>
        <taxon>Fungi</taxon>
        <taxon>Dikarya</taxon>
        <taxon>Ascomycota</taxon>
        <taxon>Pezizomycotina</taxon>
        <taxon>Sordariomycetes</taxon>
        <taxon>Sordariomycetidae</taxon>
        <taxon>Sordariales</taxon>
        <taxon>Chaetomiaceae</taxon>
        <taxon>Canariomyces</taxon>
    </lineage>
</organism>
<dbReference type="AlphaFoldDB" id="A0AAN6QIT5"/>
<protein>
    <submittedName>
        <fullName evidence="1">Uncharacterized protein</fullName>
    </submittedName>
</protein>
<dbReference type="GeneID" id="89940307"/>
<sequence>MIDPYLGKLFGLGVESLTARAVLLHAPPEPPTRLKIGTPRRTSTFRVVDFSSYRTFKKTWCTAYVKVPTDVGKMCICTQSSLCHHPPGVACAHPTDRGLVSRRLWSNPARLTNFKVTHQLSILSVFAAIRVQAIVDPISTINLSPVTDS</sequence>
<evidence type="ECO:0000313" key="1">
    <source>
        <dbReference type="EMBL" id="KAK4108211.1"/>
    </source>
</evidence>
<reference evidence="1" key="2">
    <citation type="submission" date="2023-05" db="EMBL/GenBank/DDBJ databases">
        <authorList>
            <consortium name="Lawrence Berkeley National Laboratory"/>
            <person name="Steindorff A."/>
            <person name="Hensen N."/>
            <person name="Bonometti L."/>
            <person name="Westerberg I."/>
            <person name="Brannstrom I.O."/>
            <person name="Guillou S."/>
            <person name="Cros-Aarteil S."/>
            <person name="Calhoun S."/>
            <person name="Haridas S."/>
            <person name="Kuo A."/>
            <person name="Mondo S."/>
            <person name="Pangilinan J."/>
            <person name="Riley R."/>
            <person name="Labutti K."/>
            <person name="Andreopoulos B."/>
            <person name="Lipzen A."/>
            <person name="Chen C."/>
            <person name="Yanf M."/>
            <person name="Daum C."/>
            <person name="Ng V."/>
            <person name="Clum A."/>
            <person name="Ohm R."/>
            <person name="Martin F."/>
            <person name="Silar P."/>
            <person name="Natvig D."/>
            <person name="Lalanne C."/>
            <person name="Gautier V."/>
            <person name="Ament-Velasquez S.L."/>
            <person name="Kruys A."/>
            <person name="Hutchinson M.I."/>
            <person name="Powell A.J."/>
            <person name="Barry K."/>
            <person name="Miller A.N."/>
            <person name="Grigoriev I.V."/>
            <person name="Debuchy R."/>
            <person name="Gladieux P."/>
            <person name="Thoren M.H."/>
            <person name="Johannesson H."/>
        </authorList>
    </citation>
    <scope>NUCLEOTIDE SEQUENCE</scope>
    <source>
        <strain evidence="1">CBS 508.74</strain>
    </source>
</reference>
<dbReference type="RefSeq" id="XP_064665781.1">
    <property type="nucleotide sequence ID" value="XM_064816182.1"/>
</dbReference>
<dbReference type="EMBL" id="MU853365">
    <property type="protein sequence ID" value="KAK4108211.1"/>
    <property type="molecule type" value="Genomic_DNA"/>
</dbReference>
<evidence type="ECO:0000313" key="2">
    <source>
        <dbReference type="Proteomes" id="UP001302812"/>
    </source>
</evidence>
<dbReference type="Proteomes" id="UP001302812">
    <property type="component" value="Unassembled WGS sequence"/>
</dbReference>
<gene>
    <name evidence="1" type="ORF">N656DRAFT_784501</name>
</gene>
<comment type="caution">
    <text evidence="1">The sequence shown here is derived from an EMBL/GenBank/DDBJ whole genome shotgun (WGS) entry which is preliminary data.</text>
</comment>
<keyword evidence="2" id="KW-1185">Reference proteome</keyword>
<reference evidence="1" key="1">
    <citation type="journal article" date="2023" name="Mol. Phylogenet. Evol.">
        <title>Genome-scale phylogeny and comparative genomics of the fungal order Sordariales.</title>
        <authorList>
            <person name="Hensen N."/>
            <person name="Bonometti L."/>
            <person name="Westerberg I."/>
            <person name="Brannstrom I.O."/>
            <person name="Guillou S."/>
            <person name="Cros-Aarteil S."/>
            <person name="Calhoun S."/>
            <person name="Haridas S."/>
            <person name="Kuo A."/>
            <person name="Mondo S."/>
            <person name="Pangilinan J."/>
            <person name="Riley R."/>
            <person name="LaButti K."/>
            <person name="Andreopoulos B."/>
            <person name="Lipzen A."/>
            <person name="Chen C."/>
            <person name="Yan M."/>
            <person name="Daum C."/>
            <person name="Ng V."/>
            <person name="Clum A."/>
            <person name="Steindorff A."/>
            <person name="Ohm R.A."/>
            <person name="Martin F."/>
            <person name="Silar P."/>
            <person name="Natvig D.O."/>
            <person name="Lalanne C."/>
            <person name="Gautier V."/>
            <person name="Ament-Velasquez S.L."/>
            <person name="Kruys A."/>
            <person name="Hutchinson M.I."/>
            <person name="Powell A.J."/>
            <person name="Barry K."/>
            <person name="Miller A.N."/>
            <person name="Grigoriev I.V."/>
            <person name="Debuchy R."/>
            <person name="Gladieux P."/>
            <person name="Hiltunen Thoren M."/>
            <person name="Johannesson H."/>
        </authorList>
    </citation>
    <scope>NUCLEOTIDE SEQUENCE</scope>
    <source>
        <strain evidence="1">CBS 508.74</strain>
    </source>
</reference>
<accession>A0AAN6QIT5</accession>